<dbReference type="InterPro" id="IPR051873">
    <property type="entry name" value="KNR4/SMI1_regulator"/>
</dbReference>
<dbReference type="SMART" id="SM00860">
    <property type="entry name" value="SMI1_KNR4"/>
    <property type="match status" value="2"/>
</dbReference>
<dbReference type="PANTHER" id="PTHR47432:SF1">
    <property type="entry name" value="CELL WALL ASSEMBLY REGULATOR SMI1"/>
    <property type="match status" value="1"/>
</dbReference>
<evidence type="ECO:0000259" key="2">
    <source>
        <dbReference type="SMART" id="SM00860"/>
    </source>
</evidence>
<gene>
    <name evidence="3" type="ORF">BJ981_004681</name>
</gene>
<keyword evidence="4" id="KW-1185">Reference proteome</keyword>
<comment type="caution">
    <text evidence="3">The sequence shown here is derived from an EMBL/GenBank/DDBJ whole genome shotgun (WGS) entry which is preliminary data.</text>
</comment>
<feature type="domain" description="Knr4/Smi1-like" evidence="2">
    <location>
        <begin position="145"/>
        <end position="276"/>
    </location>
</feature>
<dbReference type="Proteomes" id="UP000588112">
    <property type="component" value="Unassembled WGS sequence"/>
</dbReference>
<dbReference type="Gene3D" id="3.40.1580.10">
    <property type="entry name" value="SMI1/KNR4-like"/>
    <property type="match status" value="1"/>
</dbReference>
<evidence type="ECO:0000256" key="1">
    <source>
        <dbReference type="SAM" id="MobiDB-lite"/>
    </source>
</evidence>
<proteinExistence type="predicted"/>
<protein>
    <submittedName>
        <fullName evidence="3">Cell wall assembly regulator SMI1</fullName>
    </submittedName>
</protein>
<evidence type="ECO:0000313" key="3">
    <source>
        <dbReference type="EMBL" id="MBB5628982.1"/>
    </source>
</evidence>
<feature type="region of interest" description="Disordered" evidence="1">
    <location>
        <begin position="309"/>
        <end position="352"/>
    </location>
</feature>
<dbReference type="AlphaFoldDB" id="A0A7W8Z7T6"/>
<dbReference type="RefSeq" id="WP_184613773.1">
    <property type="nucleotide sequence ID" value="NZ_BOOS01000002.1"/>
</dbReference>
<dbReference type="EMBL" id="JACHBR010000001">
    <property type="protein sequence ID" value="MBB5628982.1"/>
    <property type="molecule type" value="Genomic_DNA"/>
</dbReference>
<reference evidence="3 4" key="1">
    <citation type="submission" date="2020-08" db="EMBL/GenBank/DDBJ databases">
        <title>Sequencing the genomes of 1000 actinobacteria strains.</title>
        <authorList>
            <person name="Klenk H.-P."/>
        </authorList>
    </citation>
    <scope>NUCLEOTIDE SEQUENCE [LARGE SCALE GENOMIC DNA]</scope>
    <source>
        <strain evidence="3 4">DSM 45790</strain>
    </source>
</reference>
<dbReference type="Pfam" id="PF09346">
    <property type="entry name" value="SMI1_KNR4"/>
    <property type="match status" value="1"/>
</dbReference>
<sequence>MLLLGWAAAGAAVGGEIVMCSIGSVGTSVSVSCGDPEAEAEIRAQAFTAEEARAVGCEPIVWDDDRPDRAPGADSDVEDDQAADAGSGDGVGVVIDPQGFPEDEPSYLPRAPDAAVAARVGRAWDRIERWLGAHASATLRKLQFPVEPERVARWEDDHDRKLPDDLYASYLRHDGSDGNLGDGFRLPPSYGLLGLAEIDYINWGQCQDLVLDGVRENADPEHGTWHGSLMPVGSDGHGAELFVEPRSGRVGESSSGESLRYDGPMGWPSYVAMLEGLAESLETGTALRDWYPTVTSGCELRWAEEPAESLPGGCAGGARPSPSPTPTVAPTPDKLTPEQARASGCRPGRRAPVVRVPDPSVAAQVATIWRRIERWLARKAPVTYKTLTPPARPLDIAKAEAAMGLRFPDDLRASLLRHDGSGDWGFGPAPFYDLMSAKDIRADWKMLCGFVLGGPEEMVDTWWDGHLIPFADAHDGGNLFIDTRTGKTGEYFDETGLTFEGDDVWPSYLALLKATARSLETGRPIRGWRPTVKKGALDWKSVTKPR</sequence>
<feature type="domain" description="Knr4/Smi1-like" evidence="2">
    <location>
        <begin position="390"/>
        <end position="511"/>
    </location>
</feature>
<feature type="region of interest" description="Disordered" evidence="1">
    <location>
        <begin position="61"/>
        <end position="92"/>
    </location>
</feature>
<dbReference type="SUPFAM" id="SSF160631">
    <property type="entry name" value="SMI1/KNR4-like"/>
    <property type="match status" value="1"/>
</dbReference>
<organism evidence="3 4">
    <name type="scientific">Sphaerisporangium krabiense</name>
    <dbReference type="NCBI Taxonomy" id="763782"/>
    <lineage>
        <taxon>Bacteria</taxon>
        <taxon>Bacillati</taxon>
        <taxon>Actinomycetota</taxon>
        <taxon>Actinomycetes</taxon>
        <taxon>Streptosporangiales</taxon>
        <taxon>Streptosporangiaceae</taxon>
        <taxon>Sphaerisporangium</taxon>
    </lineage>
</organism>
<evidence type="ECO:0000313" key="4">
    <source>
        <dbReference type="Proteomes" id="UP000588112"/>
    </source>
</evidence>
<dbReference type="InterPro" id="IPR037883">
    <property type="entry name" value="Knr4/Smi1-like_sf"/>
</dbReference>
<dbReference type="InterPro" id="IPR018958">
    <property type="entry name" value="Knr4/Smi1-like_dom"/>
</dbReference>
<name>A0A7W8Z7T6_9ACTN</name>
<dbReference type="PANTHER" id="PTHR47432">
    <property type="entry name" value="CELL WALL ASSEMBLY REGULATOR SMI1"/>
    <property type="match status" value="1"/>
</dbReference>
<accession>A0A7W8Z7T6</accession>